<dbReference type="Proteomes" id="UP000799777">
    <property type="component" value="Unassembled WGS sequence"/>
</dbReference>
<comment type="caution">
    <text evidence="2">The sequence shown here is derived from an EMBL/GenBank/DDBJ whole genome shotgun (WGS) entry which is preliminary data.</text>
</comment>
<keyword evidence="3" id="KW-1185">Reference proteome</keyword>
<dbReference type="AlphaFoldDB" id="A0A9P4H5R0"/>
<dbReference type="OrthoDB" id="10541987at2759"/>
<dbReference type="EMBL" id="ML978224">
    <property type="protein sequence ID" value="KAF2027605.1"/>
    <property type="molecule type" value="Genomic_DNA"/>
</dbReference>
<name>A0A9P4H5R0_9PLEO</name>
<organism evidence="2 3">
    <name type="scientific">Setomelanomma holmii</name>
    <dbReference type="NCBI Taxonomy" id="210430"/>
    <lineage>
        <taxon>Eukaryota</taxon>
        <taxon>Fungi</taxon>
        <taxon>Dikarya</taxon>
        <taxon>Ascomycota</taxon>
        <taxon>Pezizomycotina</taxon>
        <taxon>Dothideomycetes</taxon>
        <taxon>Pleosporomycetidae</taxon>
        <taxon>Pleosporales</taxon>
        <taxon>Pleosporineae</taxon>
        <taxon>Phaeosphaeriaceae</taxon>
        <taxon>Setomelanomma</taxon>
    </lineage>
</organism>
<evidence type="ECO:0000313" key="3">
    <source>
        <dbReference type="Proteomes" id="UP000799777"/>
    </source>
</evidence>
<sequence>MADSNPKPGASQPRCGGHHLQDSAGSTQGRSDQGVGNRQPTSNITEENPPTSGNNASSAMAPWLEEKETDAPWTPETRTS</sequence>
<protein>
    <submittedName>
        <fullName evidence="2">Uncharacterized protein</fullName>
    </submittedName>
</protein>
<gene>
    <name evidence="2" type="ORF">EK21DRAFT_114692</name>
</gene>
<accession>A0A9P4H5R0</accession>
<evidence type="ECO:0000256" key="1">
    <source>
        <dbReference type="SAM" id="MobiDB-lite"/>
    </source>
</evidence>
<proteinExistence type="predicted"/>
<reference evidence="2" key="1">
    <citation type="journal article" date="2020" name="Stud. Mycol.">
        <title>101 Dothideomycetes genomes: a test case for predicting lifestyles and emergence of pathogens.</title>
        <authorList>
            <person name="Haridas S."/>
            <person name="Albert R."/>
            <person name="Binder M."/>
            <person name="Bloem J."/>
            <person name="Labutti K."/>
            <person name="Salamov A."/>
            <person name="Andreopoulos B."/>
            <person name="Baker S."/>
            <person name="Barry K."/>
            <person name="Bills G."/>
            <person name="Bluhm B."/>
            <person name="Cannon C."/>
            <person name="Castanera R."/>
            <person name="Culley D."/>
            <person name="Daum C."/>
            <person name="Ezra D."/>
            <person name="Gonzalez J."/>
            <person name="Henrissat B."/>
            <person name="Kuo A."/>
            <person name="Liang C."/>
            <person name="Lipzen A."/>
            <person name="Lutzoni F."/>
            <person name="Magnuson J."/>
            <person name="Mondo S."/>
            <person name="Nolan M."/>
            <person name="Ohm R."/>
            <person name="Pangilinan J."/>
            <person name="Park H.-J."/>
            <person name="Ramirez L."/>
            <person name="Alfaro M."/>
            <person name="Sun H."/>
            <person name="Tritt A."/>
            <person name="Yoshinaga Y."/>
            <person name="Zwiers L.-H."/>
            <person name="Turgeon B."/>
            <person name="Goodwin S."/>
            <person name="Spatafora J."/>
            <person name="Crous P."/>
            <person name="Grigoriev I."/>
        </authorList>
    </citation>
    <scope>NUCLEOTIDE SEQUENCE</scope>
    <source>
        <strain evidence="2">CBS 110217</strain>
    </source>
</reference>
<feature type="compositionally biased region" description="Polar residues" evidence="1">
    <location>
        <begin position="23"/>
        <end position="58"/>
    </location>
</feature>
<feature type="region of interest" description="Disordered" evidence="1">
    <location>
        <begin position="1"/>
        <end position="80"/>
    </location>
</feature>
<evidence type="ECO:0000313" key="2">
    <source>
        <dbReference type="EMBL" id="KAF2027605.1"/>
    </source>
</evidence>